<evidence type="ECO:0000313" key="7">
    <source>
        <dbReference type="Proteomes" id="UP001175211"/>
    </source>
</evidence>
<organism evidence="6 7">
    <name type="scientific">Armillaria tabescens</name>
    <name type="common">Ringless honey mushroom</name>
    <name type="synonym">Agaricus tabescens</name>
    <dbReference type="NCBI Taxonomy" id="1929756"/>
    <lineage>
        <taxon>Eukaryota</taxon>
        <taxon>Fungi</taxon>
        <taxon>Dikarya</taxon>
        <taxon>Basidiomycota</taxon>
        <taxon>Agaricomycotina</taxon>
        <taxon>Agaricomycetes</taxon>
        <taxon>Agaricomycetidae</taxon>
        <taxon>Agaricales</taxon>
        <taxon>Marasmiineae</taxon>
        <taxon>Physalacriaceae</taxon>
        <taxon>Desarmillaria</taxon>
    </lineage>
</organism>
<dbReference type="GO" id="GO:0008270">
    <property type="term" value="F:zinc ion binding"/>
    <property type="evidence" value="ECO:0007669"/>
    <property type="project" value="UniProtKB-KW"/>
</dbReference>
<protein>
    <recommendedName>
        <fullName evidence="5">MYND-type domain-containing protein</fullName>
    </recommendedName>
</protein>
<dbReference type="Proteomes" id="UP001175211">
    <property type="component" value="Unassembled WGS sequence"/>
</dbReference>
<dbReference type="AlphaFoldDB" id="A0AA39MW95"/>
<evidence type="ECO:0000313" key="6">
    <source>
        <dbReference type="EMBL" id="KAK0448399.1"/>
    </source>
</evidence>
<dbReference type="GeneID" id="85351465"/>
<keyword evidence="7" id="KW-1185">Reference proteome</keyword>
<proteinExistence type="predicted"/>
<dbReference type="RefSeq" id="XP_060326504.1">
    <property type="nucleotide sequence ID" value="XM_060467917.1"/>
</dbReference>
<gene>
    <name evidence="6" type="ORF">EV420DRAFT_1275660</name>
</gene>
<evidence type="ECO:0000256" key="2">
    <source>
        <dbReference type="ARBA" id="ARBA00022771"/>
    </source>
</evidence>
<keyword evidence="1" id="KW-0479">Metal-binding</keyword>
<dbReference type="Pfam" id="PF14737">
    <property type="entry name" value="DUF4470"/>
    <property type="match status" value="1"/>
</dbReference>
<evidence type="ECO:0000259" key="5">
    <source>
        <dbReference type="PROSITE" id="PS50865"/>
    </source>
</evidence>
<evidence type="ECO:0000256" key="1">
    <source>
        <dbReference type="ARBA" id="ARBA00022723"/>
    </source>
</evidence>
<dbReference type="EMBL" id="JAUEPS010000041">
    <property type="protein sequence ID" value="KAK0448399.1"/>
    <property type="molecule type" value="Genomic_DNA"/>
</dbReference>
<evidence type="ECO:0000256" key="4">
    <source>
        <dbReference type="PROSITE-ProRule" id="PRU00134"/>
    </source>
</evidence>
<accession>A0AA39MW95</accession>
<comment type="caution">
    <text evidence="6">The sequence shown here is derived from an EMBL/GenBank/DDBJ whole genome shotgun (WGS) entry which is preliminary data.</text>
</comment>
<name>A0AA39MW95_ARMTA</name>
<dbReference type="Gene3D" id="6.10.140.2220">
    <property type="match status" value="1"/>
</dbReference>
<dbReference type="PROSITE" id="PS50865">
    <property type="entry name" value="ZF_MYND_2"/>
    <property type="match status" value="1"/>
</dbReference>
<sequence length="429" mass="48851">MPRPLRHLCCANQSISQDRSCPNEAMLTCSGCFLVRYCSKECQTAHWRSHKRDCKNPMNSKSWSPTWVKENRKPVFLVGGTGTGLQTKQRFGKGMGLWGDMTSIDIINVENNEATGDLCNVIRTINGLPENYSGTIEIVLNDINPIAVCRNLIILSILGVIEDEEVAEHALHIWYSVFLPFSYQTRIVPHLARAPTLQSFDGTPAHLTSSTMTYVRWSLDSIRFLYMQLSRKDVDSAVARDALNSTMNAPERVDYRERQYASLRPSHRVAFDTWRRSGLLLPFGDINDRVSIPNRWLFSPMGDILLNDGSSPLQGWDYNEVVKAGRAHGTTEDDLMGGLFFYVKDQLVEFSQRLRRFKINIYSYDQDVRDLPSMLKRDTSSPQNFDRIEVSNIVDKNYVGISLLSDWGRLLSKNNPHAAVVGHFMNWTT</sequence>
<dbReference type="InterPro" id="IPR002893">
    <property type="entry name" value="Znf_MYND"/>
</dbReference>
<dbReference type="SUPFAM" id="SSF144232">
    <property type="entry name" value="HIT/MYND zinc finger-like"/>
    <property type="match status" value="1"/>
</dbReference>
<dbReference type="InterPro" id="IPR027974">
    <property type="entry name" value="DUF4470"/>
</dbReference>
<evidence type="ECO:0000256" key="3">
    <source>
        <dbReference type="ARBA" id="ARBA00022833"/>
    </source>
</evidence>
<keyword evidence="3" id="KW-0862">Zinc</keyword>
<keyword evidence="2 4" id="KW-0863">Zinc-finger</keyword>
<reference evidence="6" key="1">
    <citation type="submission" date="2023-06" db="EMBL/GenBank/DDBJ databases">
        <authorList>
            <consortium name="Lawrence Berkeley National Laboratory"/>
            <person name="Ahrendt S."/>
            <person name="Sahu N."/>
            <person name="Indic B."/>
            <person name="Wong-Bajracharya J."/>
            <person name="Merenyi Z."/>
            <person name="Ke H.-M."/>
            <person name="Monk M."/>
            <person name="Kocsube S."/>
            <person name="Drula E."/>
            <person name="Lipzen A."/>
            <person name="Balint B."/>
            <person name="Henrissat B."/>
            <person name="Andreopoulos B."/>
            <person name="Martin F.M."/>
            <person name="Harder C.B."/>
            <person name="Rigling D."/>
            <person name="Ford K.L."/>
            <person name="Foster G.D."/>
            <person name="Pangilinan J."/>
            <person name="Papanicolaou A."/>
            <person name="Barry K."/>
            <person name="LaButti K."/>
            <person name="Viragh M."/>
            <person name="Koriabine M."/>
            <person name="Yan M."/>
            <person name="Riley R."/>
            <person name="Champramary S."/>
            <person name="Plett K.L."/>
            <person name="Tsai I.J."/>
            <person name="Slot J."/>
            <person name="Sipos G."/>
            <person name="Plett J."/>
            <person name="Nagy L.G."/>
            <person name="Grigoriev I.V."/>
        </authorList>
    </citation>
    <scope>NUCLEOTIDE SEQUENCE</scope>
    <source>
        <strain evidence="6">CCBAS 213</strain>
    </source>
</reference>
<dbReference type="Pfam" id="PF01753">
    <property type="entry name" value="zf-MYND"/>
    <property type="match status" value="1"/>
</dbReference>
<feature type="domain" description="MYND-type" evidence="5">
    <location>
        <begin position="18"/>
        <end position="54"/>
    </location>
</feature>